<evidence type="ECO:0000313" key="2">
    <source>
        <dbReference type="EMBL" id="GAA3693665.1"/>
    </source>
</evidence>
<dbReference type="InterPro" id="IPR020556">
    <property type="entry name" value="Amidase_CS"/>
</dbReference>
<keyword evidence="3" id="KW-1185">Reference proteome</keyword>
<feature type="domain" description="Amidase" evidence="1">
    <location>
        <begin position="153"/>
        <end position="315"/>
    </location>
</feature>
<reference evidence="3" key="1">
    <citation type="journal article" date="2019" name="Int. J. Syst. Evol. Microbiol.">
        <title>The Global Catalogue of Microorganisms (GCM) 10K type strain sequencing project: providing services to taxonomists for standard genome sequencing and annotation.</title>
        <authorList>
            <consortium name="The Broad Institute Genomics Platform"/>
            <consortium name="The Broad Institute Genome Sequencing Center for Infectious Disease"/>
            <person name="Wu L."/>
            <person name="Ma J."/>
        </authorList>
    </citation>
    <scope>NUCLEOTIDE SEQUENCE [LARGE SCALE GENOMIC DNA]</scope>
    <source>
        <strain evidence="3">JCM 30742</strain>
    </source>
</reference>
<dbReference type="PROSITE" id="PS00571">
    <property type="entry name" value="AMIDASES"/>
    <property type="match status" value="1"/>
</dbReference>
<dbReference type="SUPFAM" id="SSF75304">
    <property type="entry name" value="Amidase signature (AS) enzymes"/>
    <property type="match status" value="1"/>
</dbReference>
<dbReference type="Gene3D" id="3.90.1300.10">
    <property type="entry name" value="Amidase signature (AS) domain"/>
    <property type="match status" value="1"/>
</dbReference>
<proteinExistence type="predicted"/>
<dbReference type="Pfam" id="PF11533">
    <property type="entry name" value="AtzH-like"/>
    <property type="match status" value="1"/>
</dbReference>
<dbReference type="InterPro" id="IPR032710">
    <property type="entry name" value="NTF2-like_dom_sf"/>
</dbReference>
<dbReference type="RefSeq" id="WP_345152595.1">
    <property type="nucleotide sequence ID" value="NZ_BAABEO010000023.1"/>
</dbReference>
<dbReference type="PANTHER" id="PTHR46310:SF7">
    <property type="entry name" value="AMIDASE 1"/>
    <property type="match status" value="1"/>
</dbReference>
<evidence type="ECO:0000313" key="3">
    <source>
        <dbReference type="Proteomes" id="UP001500752"/>
    </source>
</evidence>
<protein>
    <recommendedName>
        <fullName evidence="1">Amidase domain-containing protein</fullName>
    </recommendedName>
</protein>
<gene>
    <name evidence="2" type="ORF">GCM10023081_33790</name>
</gene>
<dbReference type="EMBL" id="BAABEO010000023">
    <property type="protein sequence ID" value="GAA3693665.1"/>
    <property type="molecule type" value="Genomic_DNA"/>
</dbReference>
<dbReference type="SUPFAM" id="SSF54427">
    <property type="entry name" value="NTF2-like"/>
    <property type="match status" value="1"/>
</dbReference>
<evidence type="ECO:0000259" key="1">
    <source>
        <dbReference type="Pfam" id="PF01425"/>
    </source>
</evidence>
<dbReference type="Pfam" id="PF01425">
    <property type="entry name" value="Amidase"/>
    <property type="match status" value="1"/>
</dbReference>
<sequence>MSANPLDCPRPAVKGPVIPGLMEAFWDYERALMEDDLPALDALFAPGPDTLRGDANGLLVGHDAISGFRGSRGGAPKRRIVATEVRALGAEHAAIVAVTELLGGGRGQQTQVWVRNGGIWQVAVAHVAISPPAFDRRIWRAVGDPLVPATGAGLLDGQTVAVKDLYAVAGQRIGAGSPAYLAQAAPEATAAAAVAALLDAGASVKGLAATDEFAYSLAGTNTHYGTPPNPKAPFRISGGSSSGSASAVSLGHAGIGLGTDTGGSIRVPAAYQGLWGIRTTHGAVSRDGLVPLAPSFDTVGWMARTPRLLAAVGEVLLPSAEDEPAVFSGLRTVPGLLELADDDVASAIRAALDGWGTEMPVEETSPIDPDLHRAWLKAFQVIQGREAWAGLGEWKGHGEWVGRHWDDLAPDVAGRFRTASALTDGQEAAARGLGAQARRTIRALVGDGILVVPSAASVAPLARDSAAGGGAIERQRERTLMLTCLAGLAGLPAVNVPLETEDGLPCGVSLVGAAGSDAALLSHALRLGGG</sequence>
<accession>A0ABP7CTM2</accession>
<organism evidence="2 3">
    <name type="scientific">Arthrobacter ginkgonis</name>
    <dbReference type="NCBI Taxonomy" id="1630594"/>
    <lineage>
        <taxon>Bacteria</taxon>
        <taxon>Bacillati</taxon>
        <taxon>Actinomycetota</taxon>
        <taxon>Actinomycetes</taxon>
        <taxon>Micrococcales</taxon>
        <taxon>Micrococcaceae</taxon>
        <taxon>Arthrobacter</taxon>
    </lineage>
</organism>
<dbReference type="Proteomes" id="UP001500752">
    <property type="component" value="Unassembled WGS sequence"/>
</dbReference>
<dbReference type="InterPro" id="IPR036928">
    <property type="entry name" value="AS_sf"/>
</dbReference>
<dbReference type="Gene3D" id="3.10.450.50">
    <property type="match status" value="1"/>
</dbReference>
<dbReference type="InterPro" id="IPR023631">
    <property type="entry name" value="Amidase_dom"/>
</dbReference>
<dbReference type="PANTHER" id="PTHR46310">
    <property type="entry name" value="AMIDASE 1"/>
    <property type="match status" value="1"/>
</dbReference>
<comment type="caution">
    <text evidence="2">The sequence shown here is derived from an EMBL/GenBank/DDBJ whole genome shotgun (WGS) entry which is preliminary data.</text>
</comment>
<dbReference type="InterPro" id="IPR024507">
    <property type="entry name" value="AtzH-like"/>
</dbReference>
<name>A0ABP7CTM2_9MICC</name>